<reference evidence="2" key="1">
    <citation type="journal article" date="2014" name="Int. J. Syst. Evol. Microbiol.">
        <title>Complete genome sequence of Corynebacterium casei LMG S-19264T (=DSM 44701T), isolated from a smear-ripened cheese.</title>
        <authorList>
            <consortium name="US DOE Joint Genome Institute (JGI-PGF)"/>
            <person name="Walter F."/>
            <person name="Albersmeier A."/>
            <person name="Kalinowski J."/>
            <person name="Ruckert C."/>
        </authorList>
    </citation>
    <scope>NUCLEOTIDE SEQUENCE</scope>
    <source>
        <strain evidence="2">JCM 3086</strain>
    </source>
</reference>
<dbReference type="Proteomes" id="UP000657574">
    <property type="component" value="Unassembled WGS sequence"/>
</dbReference>
<accession>A0A917NK46</accession>
<dbReference type="AlphaFoldDB" id="A0A917NK46"/>
<keyword evidence="3" id="KW-1185">Reference proteome</keyword>
<comment type="caution">
    <text evidence="2">The sequence shown here is derived from an EMBL/GenBank/DDBJ whole genome shotgun (WGS) entry which is preliminary data.</text>
</comment>
<protein>
    <submittedName>
        <fullName evidence="2">Uncharacterized protein</fullName>
    </submittedName>
</protein>
<proteinExistence type="predicted"/>
<gene>
    <name evidence="2" type="ORF">GCM10010121_012630</name>
</gene>
<evidence type="ECO:0000313" key="3">
    <source>
        <dbReference type="Proteomes" id="UP000657574"/>
    </source>
</evidence>
<feature type="region of interest" description="Disordered" evidence="1">
    <location>
        <begin position="42"/>
        <end position="80"/>
    </location>
</feature>
<sequence length="80" mass="8887">MTCGKFYGAGRTGLVKEHVTREHTIAELFSVSQVTVYRVLRRTQGQHPSRSRTAIGPRQPTGGSGVPWRLSQQDSRADFS</sequence>
<evidence type="ECO:0000313" key="2">
    <source>
        <dbReference type="EMBL" id="GGJ03774.1"/>
    </source>
</evidence>
<dbReference type="EMBL" id="BMQA01000003">
    <property type="protein sequence ID" value="GGJ03774.1"/>
    <property type="molecule type" value="Genomic_DNA"/>
</dbReference>
<feature type="compositionally biased region" description="Polar residues" evidence="1">
    <location>
        <begin position="43"/>
        <end position="52"/>
    </location>
</feature>
<name>A0A917NK46_9ACTN</name>
<organism evidence="2 3">
    <name type="scientific">Streptomyces brasiliensis</name>
    <dbReference type="NCBI Taxonomy" id="1954"/>
    <lineage>
        <taxon>Bacteria</taxon>
        <taxon>Bacillati</taxon>
        <taxon>Actinomycetota</taxon>
        <taxon>Actinomycetes</taxon>
        <taxon>Kitasatosporales</taxon>
        <taxon>Streptomycetaceae</taxon>
        <taxon>Streptomyces</taxon>
    </lineage>
</organism>
<reference evidence="2" key="2">
    <citation type="submission" date="2020-09" db="EMBL/GenBank/DDBJ databases">
        <authorList>
            <person name="Sun Q."/>
            <person name="Ohkuma M."/>
        </authorList>
    </citation>
    <scope>NUCLEOTIDE SEQUENCE</scope>
    <source>
        <strain evidence="2">JCM 3086</strain>
    </source>
</reference>
<evidence type="ECO:0000256" key="1">
    <source>
        <dbReference type="SAM" id="MobiDB-lite"/>
    </source>
</evidence>